<keyword evidence="10 16" id="KW-0067">ATP-binding</keyword>
<dbReference type="Gene3D" id="3.40.50.20">
    <property type="match status" value="1"/>
</dbReference>
<evidence type="ECO:0000256" key="13">
    <source>
        <dbReference type="ARBA" id="ARBA00023160"/>
    </source>
</evidence>
<evidence type="ECO:0000256" key="8">
    <source>
        <dbReference type="ARBA" id="ARBA00022741"/>
    </source>
</evidence>
<dbReference type="InterPro" id="IPR005479">
    <property type="entry name" value="CPAse_ATP-bd"/>
</dbReference>
<dbReference type="NCBIfam" id="TIGR00514">
    <property type="entry name" value="accC"/>
    <property type="match status" value="1"/>
</dbReference>
<dbReference type="FunFam" id="3.30.1490.20:FF:000018">
    <property type="entry name" value="Biotin carboxylase"/>
    <property type="match status" value="1"/>
</dbReference>
<dbReference type="PANTHER" id="PTHR48095:SF2">
    <property type="entry name" value="BIOTIN CARBOXYLASE, CHLOROPLASTIC"/>
    <property type="match status" value="1"/>
</dbReference>
<evidence type="ECO:0000259" key="18">
    <source>
        <dbReference type="PROSITE" id="PS50975"/>
    </source>
</evidence>
<evidence type="ECO:0000256" key="7">
    <source>
        <dbReference type="ARBA" id="ARBA00022723"/>
    </source>
</evidence>
<dbReference type="SMART" id="SM00878">
    <property type="entry name" value="Biotin_carb_C"/>
    <property type="match status" value="1"/>
</dbReference>
<dbReference type="Proteomes" id="UP000184301">
    <property type="component" value="Unassembled WGS sequence"/>
</dbReference>
<comment type="function">
    <text evidence="1 17">This protein is a component of the acetyl coenzyme A carboxylase complex; first, biotin carboxylase catalyzes the carboxylation of the carrier protein and then the transcarboxylase transfers the carboxyl group to form malonyl-CoA.</text>
</comment>
<dbReference type="GO" id="GO:0046872">
    <property type="term" value="F:metal ion binding"/>
    <property type="evidence" value="ECO:0007669"/>
    <property type="project" value="UniProtKB-KW"/>
</dbReference>
<evidence type="ECO:0000256" key="9">
    <source>
        <dbReference type="ARBA" id="ARBA00022832"/>
    </source>
</evidence>
<evidence type="ECO:0000313" key="20">
    <source>
        <dbReference type="EMBL" id="SHJ69051.1"/>
    </source>
</evidence>
<evidence type="ECO:0000256" key="6">
    <source>
        <dbReference type="ARBA" id="ARBA00022598"/>
    </source>
</evidence>
<reference evidence="20 21" key="1">
    <citation type="submission" date="2016-11" db="EMBL/GenBank/DDBJ databases">
        <authorList>
            <person name="Jaros S."/>
            <person name="Januszkiewicz K."/>
            <person name="Wedrychowicz H."/>
        </authorList>
    </citation>
    <scope>NUCLEOTIDE SEQUENCE [LARGE SCALE GENOMIC DNA]</scope>
    <source>
        <strain evidence="20 21">DSM 15480</strain>
    </source>
</reference>
<feature type="domain" description="ATP-grasp" evidence="18">
    <location>
        <begin position="120"/>
        <end position="317"/>
    </location>
</feature>
<keyword evidence="8 16" id="KW-0547">Nucleotide-binding</keyword>
<dbReference type="PROSITE" id="PS50979">
    <property type="entry name" value="BC"/>
    <property type="match status" value="1"/>
</dbReference>
<dbReference type="Pfam" id="PF02786">
    <property type="entry name" value="CPSase_L_D2"/>
    <property type="match status" value="1"/>
</dbReference>
<dbReference type="InterPro" id="IPR005482">
    <property type="entry name" value="Biotin_COase_C"/>
</dbReference>
<proteinExistence type="predicted"/>
<keyword evidence="6 17" id="KW-0436">Ligase</keyword>
<dbReference type="PROSITE" id="PS00866">
    <property type="entry name" value="CPSASE_1"/>
    <property type="match status" value="1"/>
</dbReference>
<dbReference type="UniPathway" id="UPA00655">
    <property type="reaction ID" value="UER00711"/>
</dbReference>
<keyword evidence="9 17" id="KW-0276">Fatty acid metabolism</keyword>
<dbReference type="GO" id="GO:0004075">
    <property type="term" value="F:biotin carboxylase activity"/>
    <property type="evidence" value="ECO:0007669"/>
    <property type="project" value="UniProtKB-EC"/>
</dbReference>
<sequence length="454" mass="49890">MFEKVLIANRGEIAVRIIRACREMGIETVAVYSEADREALHTQLADEAVCIGPAPSTESYLSMERIISATIISGADAIHPGFGFLSENSKFAELCAQCNITFIGPSAEVMRRMGHKSQARNTMIEAGVPVIPGSTEAIYDAKTGAQIAAGIGYPVIVKAALGGGGKGMRVAETPEEFENAFNTAQTETKAAFGDDTMYIEHFVQNPRHIEFQILADNYGNVIHLGERDCSVQRNHQKMIEESPSVAISQELRERMGEAAVKAAKAAEYTNAGTIEFLLEKSNNFYFMEMNTRIQVEHPVTEWVTGVDLIKEQIRIAAGAHLSLTQDDVKITGHAIECRINAENPAKNFRPSPGTIRDMYLPGGKGVRIDSAIYSGYTVSPYYDSMLAKLIVHAKNRDEAIKKMRSALGEIIIEGIDTNVDYQYEIFNNPQFISGDINIEFINQLNASAAETNHE</sequence>
<comment type="subunit">
    <text evidence="3 17">Acetyl-CoA carboxylase is a heterohexamer of biotin carboxyl carrier protein, biotin carboxylase and the two subunits of carboxyl transferase in a 2:2 complex.</text>
</comment>
<dbReference type="InterPro" id="IPR013815">
    <property type="entry name" value="ATP_grasp_subdomain_1"/>
</dbReference>
<protein>
    <recommendedName>
        <fullName evidence="4 17">Biotin carboxylase</fullName>
        <ecNumber evidence="4 17">6.3.4.14</ecNumber>
    </recommendedName>
    <alternativeName>
        <fullName evidence="17">Acetyl-coenzyme A carboxylase biotin carboxylase subunit A</fullName>
    </alternativeName>
</protein>
<keyword evidence="13 17" id="KW-0275">Fatty acid biosynthesis</keyword>
<dbReference type="Gene3D" id="3.30.470.20">
    <property type="entry name" value="ATP-grasp fold, B domain"/>
    <property type="match status" value="1"/>
</dbReference>
<comment type="pathway">
    <text evidence="2 17">Lipid metabolism; malonyl-CoA biosynthesis; malonyl-CoA from acetyl-CoA: step 1/1.</text>
</comment>
<comment type="catalytic activity">
    <reaction evidence="15 17">
        <text>N(6)-biotinyl-L-lysyl-[protein] + hydrogencarbonate + ATP = N(6)-carboxybiotinyl-L-lysyl-[protein] + ADP + phosphate + H(+)</text>
        <dbReference type="Rhea" id="RHEA:13501"/>
        <dbReference type="Rhea" id="RHEA-COMP:10505"/>
        <dbReference type="Rhea" id="RHEA-COMP:10506"/>
        <dbReference type="ChEBI" id="CHEBI:15378"/>
        <dbReference type="ChEBI" id="CHEBI:17544"/>
        <dbReference type="ChEBI" id="CHEBI:30616"/>
        <dbReference type="ChEBI" id="CHEBI:43474"/>
        <dbReference type="ChEBI" id="CHEBI:83144"/>
        <dbReference type="ChEBI" id="CHEBI:83145"/>
        <dbReference type="ChEBI" id="CHEBI:456216"/>
        <dbReference type="EC" id="6.3.4.14"/>
    </reaction>
</comment>
<keyword evidence="7" id="KW-0479">Metal-binding</keyword>
<keyword evidence="21" id="KW-1185">Reference proteome</keyword>
<dbReference type="SUPFAM" id="SSF51246">
    <property type="entry name" value="Rudiment single hybrid motif"/>
    <property type="match status" value="1"/>
</dbReference>
<evidence type="ECO:0000256" key="3">
    <source>
        <dbReference type="ARBA" id="ARBA00011750"/>
    </source>
</evidence>
<keyword evidence="11" id="KW-0460">Magnesium</keyword>
<evidence type="ECO:0000256" key="16">
    <source>
        <dbReference type="PROSITE-ProRule" id="PRU00409"/>
    </source>
</evidence>
<dbReference type="Gene3D" id="3.30.1490.20">
    <property type="entry name" value="ATP-grasp fold, A domain"/>
    <property type="match status" value="1"/>
</dbReference>
<name>A0A1M6LCT9_9FIRM</name>
<evidence type="ECO:0000256" key="10">
    <source>
        <dbReference type="ARBA" id="ARBA00022840"/>
    </source>
</evidence>
<dbReference type="InterPro" id="IPR011054">
    <property type="entry name" value="Rudment_hybrid_motif"/>
</dbReference>
<evidence type="ECO:0000256" key="11">
    <source>
        <dbReference type="ARBA" id="ARBA00022842"/>
    </source>
</evidence>
<dbReference type="RefSeq" id="WP_073106711.1">
    <property type="nucleotide sequence ID" value="NZ_FQZY01000014.1"/>
</dbReference>
<evidence type="ECO:0000256" key="17">
    <source>
        <dbReference type="RuleBase" id="RU365063"/>
    </source>
</evidence>
<dbReference type="STRING" id="1121950.SAMN02745243_01152"/>
<dbReference type="NCBIfam" id="NF006367">
    <property type="entry name" value="PRK08591.1"/>
    <property type="match status" value="1"/>
</dbReference>
<dbReference type="OrthoDB" id="9807469at2"/>
<evidence type="ECO:0000256" key="14">
    <source>
        <dbReference type="ARBA" id="ARBA00023267"/>
    </source>
</evidence>
<keyword evidence="5 17" id="KW-0444">Lipid biosynthesis</keyword>
<dbReference type="FunFam" id="3.40.50.20:FF:000010">
    <property type="entry name" value="Propionyl-CoA carboxylase subunit alpha"/>
    <property type="match status" value="1"/>
</dbReference>
<evidence type="ECO:0000256" key="12">
    <source>
        <dbReference type="ARBA" id="ARBA00023098"/>
    </source>
</evidence>
<keyword evidence="12 17" id="KW-0443">Lipid metabolism</keyword>
<dbReference type="NCBIfam" id="NF004085">
    <property type="entry name" value="PRK05586.1"/>
    <property type="match status" value="1"/>
</dbReference>
<dbReference type="InterPro" id="IPR004549">
    <property type="entry name" value="Acetyl_CoA_COase_biotin_COase"/>
</dbReference>
<evidence type="ECO:0000256" key="5">
    <source>
        <dbReference type="ARBA" id="ARBA00022516"/>
    </source>
</evidence>
<dbReference type="Pfam" id="PF00289">
    <property type="entry name" value="Biotin_carb_N"/>
    <property type="match status" value="1"/>
</dbReference>
<dbReference type="PANTHER" id="PTHR48095">
    <property type="entry name" value="PYRUVATE CARBOXYLASE SUBUNIT A"/>
    <property type="match status" value="1"/>
</dbReference>
<dbReference type="InterPro" id="IPR011764">
    <property type="entry name" value="Biotin_carboxylation_dom"/>
</dbReference>
<dbReference type="GO" id="GO:2001295">
    <property type="term" value="P:malonyl-CoA biosynthetic process"/>
    <property type="evidence" value="ECO:0007669"/>
    <property type="project" value="UniProtKB-UniPathway"/>
</dbReference>
<dbReference type="InterPro" id="IPR016185">
    <property type="entry name" value="PreATP-grasp_dom_sf"/>
</dbReference>
<dbReference type="PROSITE" id="PS50975">
    <property type="entry name" value="ATP_GRASP"/>
    <property type="match status" value="1"/>
</dbReference>
<dbReference type="SUPFAM" id="SSF56059">
    <property type="entry name" value="Glutathione synthetase ATP-binding domain-like"/>
    <property type="match status" value="1"/>
</dbReference>
<dbReference type="InterPro" id="IPR011761">
    <property type="entry name" value="ATP-grasp"/>
</dbReference>
<evidence type="ECO:0000256" key="4">
    <source>
        <dbReference type="ARBA" id="ARBA00013263"/>
    </source>
</evidence>
<accession>A0A1M6LCT9</accession>
<feature type="domain" description="Biotin carboxylation" evidence="19">
    <location>
        <begin position="1"/>
        <end position="446"/>
    </location>
</feature>
<dbReference type="InterPro" id="IPR005481">
    <property type="entry name" value="BC-like_N"/>
</dbReference>
<evidence type="ECO:0000313" key="21">
    <source>
        <dbReference type="Proteomes" id="UP000184301"/>
    </source>
</evidence>
<gene>
    <name evidence="20" type="ORF">SAMN02745243_01152</name>
</gene>
<dbReference type="GO" id="GO:0006633">
    <property type="term" value="P:fatty acid biosynthetic process"/>
    <property type="evidence" value="ECO:0007669"/>
    <property type="project" value="UniProtKB-KW"/>
</dbReference>
<evidence type="ECO:0000256" key="1">
    <source>
        <dbReference type="ARBA" id="ARBA00003761"/>
    </source>
</evidence>
<dbReference type="PROSITE" id="PS00867">
    <property type="entry name" value="CPSASE_2"/>
    <property type="match status" value="1"/>
</dbReference>
<evidence type="ECO:0000256" key="2">
    <source>
        <dbReference type="ARBA" id="ARBA00004956"/>
    </source>
</evidence>
<dbReference type="Pfam" id="PF02785">
    <property type="entry name" value="Biotin_carb_C"/>
    <property type="match status" value="1"/>
</dbReference>
<dbReference type="GO" id="GO:0005524">
    <property type="term" value="F:ATP binding"/>
    <property type="evidence" value="ECO:0007669"/>
    <property type="project" value="UniProtKB-UniRule"/>
</dbReference>
<dbReference type="InterPro" id="IPR051602">
    <property type="entry name" value="ACC_Biotin_Carboxylase"/>
</dbReference>
<dbReference type="EC" id="6.3.4.14" evidence="4 17"/>
<evidence type="ECO:0000256" key="15">
    <source>
        <dbReference type="ARBA" id="ARBA00048600"/>
    </source>
</evidence>
<dbReference type="FunFam" id="3.30.470.20:FF:000028">
    <property type="entry name" value="Methylcrotonoyl-CoA carboxylase subunit alpha, mitochondrial"/>
    <property type="match status" value="1"/>
</dbReference>
<dbReference type="EMBL" id="FQZY01000014">
    <property type="protein sequence ID" value="SHJ69051.1"/>
    <property type="molecule type" value="Genomic_DNA"/>
</dbReference>
<keyword evidence="14 17" id="KW-0092">Biotin</keyword>
<evidence type="ECO:0000259" key="19">
    <source>
        <dbReference type="PROSITE" id="PS50979"/>
    </source>
</evidence>
<dbReference type="SUPFAM" id="SSF52440">
    <property type="entry name" value="PreATP-grasp domain"/>
    <property type="match status" value="1"/>
</dbReference>
<organism evidence="20 21">
    <name type="scientific">Hespellia stercorisuis DSM 15480</name>
    <dbReference type="NCBI Taxonomy" id="1121950"/>
    <lineage>
        <taxon>Bacteria</taxon>
        <taxon>Bacillati</taxon>
        <taxon>Bacillota</taxon>
        <taxon>Clostridia</taxon>
        <taxon>Lachnospirales</taxon>
        <taxon>Lachnospiraceae</taxon>
        <taxon>Hespellia</taxon>
    </lineage>
</organism>
<dbReference type="AlphaFoldDB" id="A0A1M6LCT9"/>